<sequence length="187" mass="21557">SGATLVSVENMDESDFLIHTIQPLGNKVGGFWIGLYRNVDGNWLWLDNAALDFVNWEEKESGVEHHCVEMSAPSGYWDNTDCSSKKGFICKKPKVQPFLFTLYLFTDSKKEKARGHMNMWILLTLVLIILLGMGFMIYFLFKIKTQNETEREARQHSMLLEYSHVLTAKDNENDSTNDKEEKEHSVV</sequence>
<accession>A0A851PK27</accession>
<proteinExistence type="predicted"/>
<keyword evidence="1" id="KW-1015">Disulfide bond</keyword>
<dbReference type="Pfam" id="PF00059">
    <property type="entry name" value="Lectin_C"/>
    <property type="match status" value="1"/>
</dbReference>
<dbReference type="Proteomes" id="UP000657035">
    <property type="component" value="Unassembled WGS sequence"/>
</dbReference>
<reference evidence="4" key="1">
    <citation type="submission" date="2019-09" db="EMBL/GenBank/DDBJ databases">
        <title>Bird 10,000 Genomes (B10K) Project - Family phase.</title>
        <authorList>
            <person name="Zhang G."/>
        </authorList>
    </citation>
    <scope>NUCLEOTIDE SEQUENCE</scope>
    <source>
        <strain evidence="4">B10K-CU-031-38</strain>
    </source>
</reference>
<evidence type="ECO:0000256" key="2">
    <source>
        <dbReference type="SAM" id="Phobius"/>
    </source>
</evidence>
<keyword evidence="2" id="KW-1133">Transmembrane helix</keyword>
<dbReference type="Gene3D" id="3.10.100.10">
    <property type="entry name" value="Mannose-Binding Protein A, subunit A"/>
    <property type="match status" value="1"/>
</dbReference>
<dbReference type="SUPFAM" id="SSF56436">
    <property type="entry name" value="C-type lectin-like"/>
    <property type="match status" value="1"/>
</dbReference>
<protein>
    <submittedName>
        <fullName evidence="4">MRC1 protein</fullName>
    </submittedName>
</protein>
<comment type="caution">
    <text evidence="4">The sequence shown here is derived from an EMBL/GenBank/DDBJ whole genome shotgun (WGS) entry which is preliminary data.</text>
</comment>
<dbReference type="CDD" id="cd00037">
    <property type="entry name" value="CLECT"/>
    <property type="match status" value="1"/>
</dbReference>
<dbReference type="InterPro" id="IPR016186">
    <property type="entry name" value="C-type_lectin-like/link_sf"/>
</dbReference>
<evidence type="ECO:0000313" key="4">
    <source>
        <dbReference type="EMBL" id="NXC68370.1"/>
    </source>
</evidence>
<dbReference type="InterPro" id="IPR050111">
    <property type="entry name" value="C-type_lectin/snaclec_domain"/>
</dbReference>
<keyword evidence="5" id="KW-1185">Reference proteome</keyword>
<dbReference type="InterPro" id="IPR001304">
    <property type="entry name" value="C-type_lectin-like"/>
</dbReference>
<dbReference type="InterPro" id="IPR016187">
    <property type="entry name" value="CTDL_fold"/>
</dbReference>
<keyword evidence="2" id="KW-0812">Transmembrane</keyword>
<gene>
    <name evidence="4" type="primary">Mrc1_2</name>
    <name evidence="4" type="ORF">ANHANH_R11489</name>
</gene>
<keyword evidence="2" id="KW-0472">Membrane</keyword>
<feature type="non-terminal residue" evidence="4">
    <location>
        <position position="1"/>
    </location>
</feature>
<feature type="transmembrane region" description="Helical" evidence="2">
    <location>
        <begin position="119"/>
        <end position="141"/>
    </location>
</feature>
<name>A0A851PK27_ANHAN</name>
<dbReference type="PROSITE" id="PS50041">
    <property type="entry name" value="C_TYPE_LECTIN_2"/>
    <property type="match status" value="1"/>
</dbReference>
<feature type="non-terminal residue" evidence="4">
    <location>
        <position position="187"/>
    </location>
</feature>
<evidence type="ECO:0000313" key="5">
    <source>
        <dbReference type="Proteomes" id="UP000657035"/>
    </source>
</evidence>
<dbReference type="OrthoDB" id="441660at2759"/>
<evidence type="ECO:0000259" key="3">
    <source>
        <dbReference type="PROSITE" id="PS50041"/>
    </source>
</evidence>
<dbReference type="EMBL" id="WBMU01000667">
    <property type="protein sequence ID" value="NXC68370.1"/>
    <property type="molecule type" value="Genomic_DNA"/>
</dbReference>
<dbReference type="PROSITE" id="PS00615">
    <property type="entry name" value="C_TYPE_LECTIN_1"/>
    <property type="match status" value="1"/>
</dbReference>
<feature type="domain" description="C-type lectin" evidence="3">
    <location>
        <begin position="1"/>
        <end position="91"/>
    </location>
</feature>
<dbReference type="SMART" id="SM00034">
    <property type="entry name" value="CLECT"/>
    <property type="match status" value="1"/>
</dbReference>
<organism evidence="4 5">
    <name type="scientific">Anhinga anhinga</name>
    <name type="common">Anhinga</name>
    <name type="synonym">Plotus anhinga</name>
    <dbReference type="NCBI Taxonomy" id="56067"/>
    <lineage>
        <taxon>Eukaryota</taxon>
        <taxon>Metazoa</taxon>
        <taxon>Chordata</taxon>
        <taxon>Craniata</taxon>
        <taxon>Vertebrata</taxon>
        <taxon>Euteleostomi</taxon>
        <taxon>Archelosauria</taxon>
        <taxon>Archosauria</taxon>
        <taxon>Dinosauria</taxon>
        <taxon>Saurischia</taxon>
        <taxon>Theropoda</taxon>
        <taxon>Coelurosauria</taxon>
        <taxon>Aves</taxon>
        <taxon>Neognathae</taxon>
        <taxon>Neoaves</taxon>
        <taxon>Aequornithes</taxon>
        <taxon>Suliformes</taxon>
        <taxon>Anhingidae</taxon>
        <taxon>Anhinga</taxon>
    </lineage>
</organism>
<dbReference type="AlphaFoldDB" id="A0A851PK27"/>
<dbReference type="InterPro" id="IPR018378">
    <property type="entry name" value="C-type_lectin_CS"/>
</dbReference>
<evidence type="ECO:0000256" key="1">
    <source>
        <dbReference type="ARBA" id="ARBA00023157"/>
    </source>
</evidence>
<dbReference type="PANTHER" id="PTHR22803">
    <property type="entry name" value="MANNOSE, PHOSPHOLIPASE, LECTIN RECEPTOR RELATED"/>
    <property type="match status" value="1"/>
</dbReference>